<dbReference type="AlphaFoldDB" id="A0AAV3PTS9"/>
<evidence type="ECO:0000256" key="1">
    <source>
        <dbReference type="SAM" id="MobiDB-lite"/>
    </source>
</evidence>
<feature type="region of interest" description="Disordered" evidence="1">
    <location>
        <begin position="90"/>
        <end position="115"/>
    </location>
</feature>
<gene>
    <name evidence="2" type="ORF">LIER_12491</name>
</gene>
<organism evidence="2 3">
    <name type="scientific">Lithospermum erythrorhizon</name>
    <name type="common">Purple gromwell</name>
    <name type="synonym">Lithospermum officinale var. erythrorhizon</name>
    <dbReference type="NCBI Taxonomy" id="34254"/>
    <lineage>
        <taxon>Eukaryota</taxon>
        <taxon>Viridiplantae</taxon>
        <taxon>Streptophyta</taxon>
        <taxon>Embryophyta</taxon>
        <taxon>Tracheophyta</taxon>
        <taxon>Spermatophyta</taxon>
        <taxon>Magnoliopsida</taxon>
        <taxon>eudicotyledons</taxon>
        <taxon>Gunneridae</taxon>
        <taxon>Pentapetalae</taxon>
        <taxon>asterids</taxon>
        <taxon>lamiids</taxon>
        <taxon>Boraginales</taxon>
        <taxon>Boraginaceae</taxon>
        <taxon>Boraginoideae</taxon>
        <taxon>Lithospermeae</taxon>
        <taxon>Lithospermum</taxon>
    </lineage>
</organism>
<dbReference type="EMBL" id="BAABME010002417">
    <property type="protein sequence ID" value="GAA0154541.1"/>
    <property type="molecule type" value="Genomic_DNA"/>
</dbReference>
<feature type="region of interest" description="Disordered" evidence="1">
    <location>
        <begin position="331"/>
        <end position="353"/>
    </location>
</feature>
<dbReference type="Proteomes" id="UP001454036">
    <property type="component" value="Unassembled WGS sequence"/>
</dbReference>
<reference evidence="2 3" key="1">
    <citation type="submission" date="2024-01" db="EMBL/GenBank/DDBJ databases">
        <title>The complete chloroplast genome sequence of Lithospermum erythrorhizon: insights into the phylogenetic relationship among Boraginaceae species and the maternal lineages of purple gromwells.</title>
        <authorList>
            <person name="Okada T."/>
            <person name="Watanabe K."/>
        </authorList>
    </citation>
    <scope>NUCLEOTIDE SEQUENCE [LARGE SCALE GENOMIC DNA]</scope>
</reference>
<evidence type="ECO:0000313" key="3">
    <source>
        <dbReference type="Proteomes" id="UP001454036"/>
    </source>
</evidence>
<accession>A0AAV3PTS9</accession>
<evidence type="ECO:0000313" key="2">
    <source>
        <dbReference type="EMBL" id="GAA0154541.1"/>
    </source>
</evidence>
<proteinExistence type="predicted"/>
<comment type="caution">
    <text evidence="2">The sequence shown here is derived from an EMBL/GenBank/DDBJ whole genome shotgun (WGS) entry which is preliminary data.</text>
</comment>
<keyword evidence="3" id="KW-1185">Reference proteome</keyword>
<sequence length="454" mass="50227">MIDNSPQNAADFTNAASGMVQRTIQDCWNLLILTLAHRSPTPPSGGRDNEDGETFAASVLTDIAANVTDTSRGRHVEVSNVSISKKRNRANIKKASRKAVAPAAGDEGATKKKRMRVSQTLEGFRKVTTTSVVASGHPRHLRENYGIDTGVETKIPVADETIDAPLVNPVAKGGDPMKRGYIPICWEFLNYSLRLHVSTFVNSVLTAIDRASQSVGQFAWATLTAFQVGCLSIKVMPSLNLFSRIFNVTHTGVLLHFHTRSQARNMLYHGKSEKASTGRWHKFWFLAKDAFSDEVFFHVPFPSNSYILLNGSNSVFLLFFSSPFKGERWEGHRSSPRSSSLPNAPGAPDLPHKVPSWNITEGSSRAPEGLAGWTSREKAELLKNYMLRTFVLGVHGTQPSSLFDRFSYHQIKATEVDYALSLRLNKASHRDDEVARLKAALAFAEKERDEALSK</sequence>
<name>A0AAV3PTS9_LITER</name>
<protein>
    <submittedName>
        <fullName evidence="2">Uncharacterized protein</fullName>
    </submittedName>
</protein>